<dbReference type="GO" id="GO:0000160">
    <property type="term" value="P:phosphorelay signal transduction system"/>
    <property type="evidence" value="ECO:0007669"/>
    <property type="project" value="InterPro"/>
</dbReference>
<proteinExistence type="predicted"/>
<dbReference type="EMBL" id="LACI01001170">
    <property type="protein sequence ID" value="KJU85074.1"/>
    <property type="molecule type" value="Genomic_DNA"/>
</dbReference>
<feature type="transmembrane region" description="Helical" evidence="4">
    <location>
        <begin position="269"/>
        <end position="289"/>
    </location>
</feature>
<dbReference type="PROSITE" id="PS51724">
    <property type="entry name" value="SPOR"/>
    <property type="match status" value="1"/>
</dbReference>
<keyword evidence="8" id="KW-1185">Reference proteome</keyword>
<dbReference type="Proteomes" id="UP000033423">
    <property type="component" value="Unassembled WGS sequence"/>
</dbReference>
<dbReference type="PANTHER" id="PTHR44591">
    <property type="entry name" value="STRESS RESPONSE REGULATOR PROTEIN 1"/>
    <property type="match status" value="1"/>
</dbReference>
<dbReference type="Pfam" id="PF00072">
    <property type="entry name" value="Response_reg"/>
    <property type="match status" value="1"/>
</dbReference>
<keyword evidence="1" id="KW-0597">Phosphoprotein</keyword>
<dbReference type="SMART" id="SM00448">
    <property type="entry name" value="REC"/>
    <property type="match status" value="1"/>
</dbReference>
<dbReference type="InterPro" id="IPR007730">
    <property type="entry name" value="SPOR-like_dom"/>
</dbReference>
<dbReference type="GO" id="GO:0042834">
    <property type="term" value="F:peptidoglycan binding"/>
    <property type="evidence" value="ECO:0007669"/>
    <property type="project" value="InterPro"/>
</dbReference>
<dbReference type="Gene3D" id="3.30.70.1070">
    <property type="entry name" value="Sporulation related repeat"/>
    <property type="match status" value="1"/>
</dbReference>
<dbReference type="Gene3D" id="3.40.50.2300">
    <property type="match status" value="1"/>
</dbReference>
<feature type="domain" description="SPOR" evidence="6">
    <location>
        <begin position="424"/>
        <end position="506"/>
    </location>
</feature>
<dbReference type="SUPFAM" id="SSF52172">
    <property type="entry name" value="CheY-like"/>
    <property type="match status" value="1"/>
</dbReference>
<dbReference type="InterPro" id="IPR050595">
    <property type="entry name" value="Bact_response_regulator"/>
</dbReference>
<dbReference type="PROSITE" id="PS50110">
    <property type="entry name" value="RESPONSE_REGULATORY"/>
    <property type="match status" value="1"/>
</dbReference>
<dbReference type="InterPro" id="IPR011006">
    <property type="entry name" value="CheY-like_superfamily"/>
</dbReference>
<evidence type="ECO:0000259" key="6">
    <source>
        <dbReference type="PROSITE" id="PS51724"/>
    </source>
</evidence>
<keyword evidence="4" id="KW-1133">Transmembrane helix</keyword>
<feature type="compositionally biased region" description="Basic and acidic residues" evidence="3">
    <location>
        <begin position="133"/>
        <end position="145"/>
    </location>
</feature>
<keyword evidence="4" id="KW-0472">Membrane</keyword>
<evidence type="ECO:0000256" key="3">
    <source>
        <dbReference type="SAM" id="MobiDB-lite"/>
    </source>
</evidence>
<evidence type="ECO:0000313" key="8">
    <source>
        <dbReference type="Proteomes" id="UP000033423"/>
    </source>
</evidence>
<dbReference type="InterPro" id="IPR036680">
    <property type="entry name" value="SPOR-like_sf"/>
</dbReference>
<feature type="region of interest" description="Disordered" evidence="3">
    <location>
        <begin position="365"/>
        <end position="424"/>
    </location>
</feature>
<evidence type="ECO:0000256" key="1">
    <source>
        <dbReference type="ARBA" id="ARBA00022553"/>
    </source>
</evidence>
<protein>
    <submittedName>
        <fullName evidence="7">Protein containing Sporulation/cell division region, bacteria</fullName>
    </submittedName>
</protein>
<dbReference type="InterPro" id="IPR001789">
    <property type="entry name" value="Sig_transdc_resp-reg_receiver"/>
</dbReference>
<feature type="compositionally biased region" description="Basic and acidic residues" evidence="3">
    <location>
        <begin position="392"/>
        <end position="405"/>
    </location>
</feature>
<feature type="domain" description="Response regulatory" evidence="5">
    <location>
        <begin position="5"/>
        <end position="119"/>
    </location>
</feature>
<organism evidence="7 8">
    <name type="scientific">Candidatus Magnetobacterium bavaricum</name>
    <dbReference type="NCBI Taxonomy" id="29290"/>
    <lineage>
        <taxon>Bacteria</taxon>
        <taxon>Pseudomonadati</taxon>
        <taxon>Nitrospirota</taxon>
        <taxon>Thermodesulfovibrionia</taxon>
        <taxon>Thermodesulfovibrionales</taxon>
        <taxon>Candidatus Magnetobacteriaceae</taxon>
        <taxon>Candidatus Magnetobacterium</taxon>
    </lineage>
</organism>
<reference evidence="7 8" key="1">
    <citation type="submission" date="2015-02" db="EMBL/GenBank/DDBJ databases">
        <title>Single-cell genomics of uncultivated deep-branching MTB reveals a conserved set of magnetosome genes.</title>
        <authorList>
            <person name="Kolinko S."/>
            <person name="Richter M."/>
            <person name="Glockner F.O."/>
            <person name="Brachmann A."/>
            <person name="Schuler D."/>
        </authorList>
    </citation>
    <scope>NUCLEOTIDE SEQUENCE [LARGE SCALE GENOMIC DNA]</scope>
    <source>
        <strain evidence="7">TM-1</strain>
    </source>
</reference>
<dbReference type="PANTHER" id="PTHR44591:SF23">
    <property type="entry name" value="CHEY SUBFAMILY"/>
    <property type="match status" value="1"/>
</dbReference>
<gene>
    <name evidence="7" type="ORF">MBAV_002740</name>
</gene>
<comment type="caution">
    <text evidence="7">The sequence shown here is derived from an EMBL/GenBank/DDBJ whole genome shotgun (WGS) entry which is preliminary data.</text>
</comment>
<dbReference type="Pfam" id="PF05036">
    <property type="entry name" value="SPOR"/>
    <property type="match status" value="1"/>
</dbReference>
<evidence type="ECO:0000313" key="7">
    <source>
        <dbReference type="EMBL" id="KJU85074.1"/>
    </source>
</evidence>
<sequence length="506" mass="57258">MSNSSIIVIDDDKNNSQQISEILRQEGYTVYSATTKAESVAQVRKDPPGLVFVKSMLMDASGYEIIRDIRSTHPDIPFIMLTEIDKRYDDRYKTIYKIVNTVRIPVDREDLLEKTRTNIIDANDLLNETAPYDADRNDVVPEKKPQPQPPKYVQEQEEEEVQSQGYDSMQHEDKGRMFELEEVAYQNEQGPEDFEHDTEVFDSVPADYAHEDEDNLSLNTLRQKRDRFDFEDEIKRQNKQYTEDITTVEYDEEEFIRSLKEKNAKRKKVIAGIAGLVFLVLVAGVYMFVVRDGSAKNKKPIIAQNTKPPVARPTPLPVVVATPPAVKPTPAVVSHVTPEPTKPQRIMPEYVAPEEVKPPANVIAANGQEKPGEKPAQKPPETVQHPVGKTPKSKEKAVVTKEPKAQVKVAKGPRQLKPKQVPEEPVEEAYTIQLGSFADPANAHRLKESLKKDGYSAFVKEFPAQPGQDIAMHKVFVGRYKTKADAMKTVKKLRDTKNMGLILKKM</sequence>
<name>A0A0F3GT04_9BACT</name>
<feature type="region of interest" description="Disordered" evidence="3">
    <location>
        <begin position="130"/>
        <end position="161"/>
    </location>
</feature>
<keyword evidence="4" id="KW-0812">Transmembrane</keyword>
<keyword evidence="7" id="KW-0131">Cell cycle</keyword>
<dbReference type="SUPFAM" id="SSF110997">
    <property type="entry name" value="Sporulation related repeat"/>
    <property type="match status" value="1"/>
</dbReference>
<dbReference type="AlphaFoldDB" id="A0A0F3GT04"/>
<evidence type="ECO:0000256" key="4">
    <source>
        <dbReference type="SAM" id="Phobius"/>
    </source>
</evidence>
<comment type="caution">
    <text evidence="2">Lacks conserved residue(s) required for the propagation of feature annotation.</text>
</comment>
<dbReference type="GO" id="GO:0051301">
    <property type="term" value="P:cell division"/>
    <property type="evidence" value="ECO:0007669"/>
    <property type="project" value="UniProtKB-KW"/>
</dbReference>
<accession>A0A0F3GT04</accession>
<evidence type="ECO:0000256" key="2">
    <source>
        <dbReference type="PROSITE-ProRule" id="PRU00169"/>
    </source>
</evidence>
<keyword evidence="7" id="KW-0132">Cell division</keyword>
<evidence type="ECO:0000259" key="5">
    <source>
        <dbReference type="PROSITE" id="PS50110"/>
    </source>
</evidence>